<keyword evidence="5" id="KW-1185">Reference proteome</keyword>
<dbReference type="GO" id="GO:0016791">
    <property type="term" value="F:phosphatase activity"/>
    <property type="evidence" value="ECO:0007669"/>
    <property type="project" value="TreeGrafter"/>
</dbReference>
<evidence type="ECO:0000313" key="2">
    <source>
        <dbReference type="EMBL" id="EFW92881.1"/>
    </source>
</evidence>
<dbReference type="Proteomes" id="UP000184203">
    <property type="component" value="Unassembled WGS sequence"/>
</dbReference>
<evidence type="ECO:0000259" key="1">
    <source>
        <dbReference type="Pfam" id="PF00149"/>
    </source>
</evidence>
<feature type="domain" description="Calcineurin-like phosphoesterase" evidence="1">
    <location>
        <begin position="25"/>
        <end position="172"/>
    </location>
</feature>
<evidence type="ECO:0000313" key="3">
    <source>
        <dbReference type="EMBL" id="SHK09999.1"/>
    </source>
</evidence>
<dbReference type="InterPro" id="IPR004843">
    <property type="entry name" value="Calcineurin-like_PHP"/>
</dbReference>
<reference evidence="5" key="3">
    <citation type="submission" date="2016-11" db="EMBL/GenBank/DDBJ databases">
        <authorList>
            <person name="Varghese N."/>
            <person name="Submissions S."/>
        </authorList>
    </citation>
    <scope>NUCLEOTIDE SEQUENCE [LARGE SCALE GENOMIC DNA]</scope>
    <source>
        <strain evidence="5">DX253</strain>
    </source>
</reference>
<reference evidence="3" key="2">
    <citation type="submission" date="2016-11" db="EMBL/GenBank/DDBJ databases">
        <authorList>
            <person name="Jaros S."/>
            <person name="Januszkiewicz K."/>
            <person name="Wedrychowicz H."/>
        </authorList>
    </citation>
    <scope>NUCLEOTIDE SEQUENCE [LARGE SCALE GENOMIC DNA]</scope>
    <source>
        <strain evidence="3">DX253</strain>
    </source>
</reference>
<gene>
    <name evidence="3" type="ORF">SAMN05444342_0571</name>
    <name evidence="2" type="ORF">ZOD2009_08424</name>
</gene>
<dbReference type="OrthoDB" id="303721at2157"/>
<dbReference type="Proteomes" id="UP000003751">
    <property type="component" value="Unassembled WGS sequence"/>
</dbReference>
<name>E7QSB2_HALPU</name>
<dbReference type="InterPro" id="IPR050126">
    <property type="entry name" value="Ap4A_hydrolase"/>
</dbReference>
<dbReference type="Pfam" id="PF00149">
    <property type="entry name" value="Metallophos"/>
    <property type="match status" value="1"/>
</dbReference>
<dbReference type="PATRIC" id="fig|797209.4.peg.1685"/>
<dbReference type="STRING" id="797209.GCA_000376445_00367"/>
<dbReference type="EMBL" id="AEMG01000006">
    <property type="protein sequence ID" value="EFW92881.1"/>
    <property type="molecule type" value="Genomic_DNA"/>
</dbReference>
<evidence type="ECO:0000313" key="5">
    <source>
        <dbReference type="Proteomes" id="UP000184203"/>
    </source>
</evidence>
<dbReference type="GO" id="GO:0005737">
    <property type="term" value="C:cytoplasm"/>
    <property type="evidence" value="ECO:0007669"/>
    <property type="project" value="TreeGrafter"/>
</dbReference>
<dbReference type="Gene3D" id="3.60.21.10">
    <property type="match status" value="1"/>
</dbReference>
<dbReference type="PANTHER" id="PTHR42850">
    <property type="entry name" value="METALLOPHOSPHOESTERASE"/>
    <property type="match status" value="1"/>
</dbReference>
<proteinExistence type="predicted"/>
<dbReference type="RefSeq" id="WP_007978818.1">
    <property type="nucleotide sequence ID" value="NZ_AEMG01000006.1"/>
</dbReference>
<reference evidence="2 4" key="1">
    <citation type="journal article" date="2014" name="ISME J.">
        <title>Trehalose/2-sulfotrehalose biosynthesis and glycine-betaine uptake are widely spread mechanisms for osmoadaptation in the Halobacteriales.</title>
        <authorList>
            <person name="Youssef N.H."/>
            <person name="Savage-Ashlock K.N."/>
            <person name="McCully A.L."/>
            <person name="Luedtke B."/>
            <person name="Shaw E.I."/>
            <person name="Hoff W.D."/>
            <person name="Elshahed M.S."/>
        </authorList>
    </citation>
    <scope>NUCLEOTIDE SEQUENCE [LARGE SCALE GENOMIC DNA]</scope>
    <source>
        <strain evidence="2 4">DX253</strain>
    </source>
</reference>
<protein>
    <submittedName>
        <fullName evidence="2 3">Serine/threonine protein phosphatase</fullName>
    </submittedName>
</protein>
<dbReference type="PANTHER" id="PTHR42850:SF4">
    <property type="entry name" value="ZINC-DEPENDENT ENDOPOLYPHOSPHATASE"/>
    <property type="match status" value="1"/>
</dbReference>
<organism evidence="2 4">
    <name type="scientific">Haladaptatus paucihalophilus DX253</name>
    <dbReference type="NCBI Taxonomy" id="797209"/>
    <lineage>
        <taxon>Archaea</taxon>
        <taxon>Methanobacteriati</taxon>
        <taxon>Methanobacteriota</taxon>
        <taxon>Stenosarchaea group</taxon>
        <taxon>Halobacteria</taxon>
        <taxon>Halobacteriales</taxon>
        <taxon>Haladaptataceae</taxon>
        <taxon>Haladaptatus</taxon>
    </lineage>
</organism>
<dbReference type="SUPFAM" id="SSF56300">
    <property type="entry name" value="Metallo-dependent phosphatases"/>
    <property type="match status" value="1"/>
</dbReference>
<sequence>MNSAPFNRSISAQHRAIDLADWNNVYVVGDVHGCRKTLDRLIEKLAPSDDDLLVFVGDLVRRGPDSHGVVELVRSSDNMLSVRGNNEEKLLRGRRVAPDLTEADLRWLFSLPVAITWENALVVHGGIDPRKPLGEHTVDDLQNMESLGDDGRPFWWERYSGDDRVFFGHTVLERPFVEDAAVGLDTGCVYGGALTAYDVRRDRTIRVEPARAHKERPPEKFVRPMLATPK</sequence>
<dbReference type="eggNOG" id="arCOG01143">
    <property type="taxonomic scope" value="Archaea"/>
</dbReference>
<dbReference type="EMBL" id="FRAN01000001">
    <property type="protein sequence ID" value="SHK09999.1"/>
    <property type="molecule type" value="Genomic_DNA"/>
</dbReference>
<dbReference type="InterPro" id="IPR029052">
    <property type="entry name" value="Metallo-depent_PP-like"/>
</dbReference>
<dbReference type="CDD" id="cd00144">
    <property type="entry name" value="MPP_PPP_family"/>
    <property type="match status" value="1"/>
</dbReference>
<evidence type="ECO:0000313" key="4">
    <source>
        <dbReference type="Proteomes" id="UP000003751"/>
    </source>
</evidence>
<dbReference type="AlphaFoldDB" id="E7QSB2"/>
<accession>E7QSB2</accession>